<keyword evidence="1" id="KW-1133">Transmembrane helix</keyword>
<dbReference type="Proteomes" id="UP000263595">
    <property type="component" value="Unassembled WGS sequence"/>
</dbReference>
<proteinExistence type="predicted"/>
<keyword evidence="1" id="KW-0812">Transmembrane</keyword>
<sequence>MTWTSTDTGQVLLLAMAILGSLCIVWGMRTAAKRKREEGGPCN</sequence>
<feature type="transmembrane region" description="Helical" evidence="1">
    <location>
        <begin position="12"/>
        <end position="28"/>
    </location>
</feature>
<name>A0A383RTX2_9PSED</name>
<accession>A0A383RTX2</accession>
<reference evidence="3" key="1">
    <citation type="submission" date="2018-08" db="EMBL/GenBank/DDBJ databases">
        <authorList>
            <person name="Blom J."/>
        </authorList>
    </citation>
    <scope>NUCLEOTIDE SEQUENCE [LARGE SCALE GENOMIC DNA]</scope>
    <source>
        <strain evidence="3">CCOS 865</strain>
    </source>
</reference>
<organism evidence="2 3">
    <name type="scientific">Pseudomonas reidholzensis</name>
    <dbReference type="NCBI Taxonomy" id="1785162"/>
    <lineage>
        <taxon>Bacteria</taxon>
        <taxon>Pseudomonadati</taxon>
        <taxon>Pseudomonadota</taxon>
        <taxon>Gammaproteobacteria</taxon>
        <taxon>Pseudomonadales</taxon>
        <taxon>Pseudomonadaceae</taxon>
        <taxon>Pseudomonas</taxon>
    </lineage>
</organism>
<protein>
    <submittedName>
        <fullName evidence="2">Uncharacterized protein</fullName>
    </submittedName>
</protein>
<keyword evidence="1" id="KW-0472">Membrane</keyword>
<dbReference type="RefSeq" id="WP_269835852.1">
    <property type="nucleotide sequence ID" value="NZ_CBCSFL010000026.1"/>
</dbReference>
<evidence type="ECO:0000313" key="3">
    <source>
        <dbReference type="Proteomes" id="UP000263595"/>
    </source>
</evidence>
<evidence type="ECO:0000256" key="1">
    <source>
        <dbReference type="SAM" id="Phobius"/>
    </source>
</evidence>
<keyword evidence="3" id="KW-1185">Reference proteome</keyword>
<gene>
    <name evidence="2" type="ORF">CCOS865_02212</name>
</gene>
<dbReference type="EMBL" id="UNOZ01000013">
    <property type="protein sequence ID" value="SYX89946.1"/>
    <property type="molecule type" value="Genomic_DNA"/>
</dbReference>
<dbReference type="AlphaFoldDB" id="A0A383RTX2"/>
<evidence type="ECO:0000313" key="2">
    <source>
        <dbReference type="EMBL" id="SYX89946.1"/>
    </source>
</evidence>